<dbReference type="CDD" id="cd06464">
    <property type="entry name" value="ACD_sHsps-like"/>
    <property type="match status" value="1"/>
</dbReference>
<gene>
    <name evidence="4" type="ORF">SAMN02745146_0767</name>
</gene>
<evidence type="ECO:0000259" key="3">
    <source>
        <dbReference type="PROSITE" id="PS01031"/>
    </source>
</evidence>
<sequence>MLVQRLIYPAETKRGKSETMNLISKEFIRNIAPQLDLLNTLGGGIAQAVSRVEKGEQGVVVRVAAPSVRPDNFHVVLNENNLTVYCEYRHQPEDKLAAPLFSQTLALPPNLDLNRIDATYQGQELRVRIPYKDPAAQRREIDIRQR</sequence>
<proteinExistence type="inferred from homology"/>
<feature type="domain" description="SHSP" evidence="3">
    <location>
        <begin position="40"/>
        <end position="146"/>
    </location>
</feature>
<evidence type="ECO:0000313" key="5">
    <source>
        <dbReference type="Proteomes" id="UP000184418"/>
    </source>
</evidence>
<evidence type="ECO:0000256" key="2">
    <source>
        <dbReference type="RuleBase" id="RU003616"/>
    </source>
</evidence>
<keyword evidence="5" id="KW-1185">Reference proteome</keyword>
<dbReference type="EMBL" id="FQYN01000001">
    <property type="protein sequence ID" value="SHI40022.1"/>
    <property type="molecule type" value="Genomic_DNA"/>
</dbReference>
<comment type="similarity">
    <text evidence="1 2">Belongs to the small heat shock protein (HSP20) family.</text>
</comment>
<dbReference type="InterPro" id="IPR002068">
    <property type="entry name" value="A-crystallin/Hsp20_dom"/>
</dbReference>
<organism evidence="4 5">
    <name type="scientific">Hymenobacter daecheongensis DSM 21074</name>
    <dbReference type="NCBI Taxonomy" id="1121955"/>
    <lineage>
        <taxon>Bacteria</taxon>
        <taxon>Pseudomonadati</taxon>
        <taxon>Bacteroidota</taxon>
        <taxon>Cytophagia</taxon>
        <taxon>Cytophagales</taxon>
        <taxon>Hymenobacteraceae</taxon>
        <taxon>Hymenobacter</taxon>
    </lineage>
</organism>
<dbReference type="Gene3D" id="2.60.40.790">
    <property type="match status" value="1"/>
</dbReference>
<name>A0A1M6AU87_9BACT</name>
<dbReference type="Pfam" id="PF00011">
    <property type="entry name" value="HSP20"/>
    <property type="match status" value="1"/>
</dbReference>
<accession>A0A1M6AU87</accession>
<evidence type="ECO:0000313" key="4">
    <source>
        <dbReference type="EMBL" id="SHI40022.1"/>
    </source>
</evidence>
<evidence type="ECO:0000256" key="1">
    <source>
        <dbReference type="PROSITE-ProRule" id="PRU00285"/>
    </source>
</evidence>
<dbReference type="Proteomes" id="UP000184418">
    <property type="component" value="Unassembled WGS sequence"/>
</dbReference>
<reference evidence="4 5" key="1">
    <citation type="submission" date="2016-11" db="EMBL/GenBank/DDBJ databases">
        <authorList>
            <person name="Jaros S."/>
            <person name="Januszkiewicz K."/>
            <person name="Wedrychowicz H."/>
        </authorList>
    </citation>
    <scope>NUCLEOTIDE SEQUENCE [LARGE SCALE GENOMIC DNA]</scope>
    <source>
        <strain evidence="4 5">DSM 21074</strain>
    </source>
</reference>
<dbReference type="SUPFAM" id="SSF49764">
    <property type="entry name" value="HSP20-like chaperones"/>
    <property type="match status" value="1"/>
</dbReference>
<dbReference type="PROSITE" id="PS01031">
    <property type="entry name" value="SHSP"/>
    <property type="match status" value="1"/>
</dbReference>
<protein>
    <submittedName>
        <fullName evidence="4">HSP20 family protein</fullName>
    </submittedName>
</protein>
<dbReference type="STRING" id="1121955.SAMN02745146_0767"/>
<dbReference type="AlphaFoldDB" id="A0A1M6AU87"/>
<dbReference type="InterPro" id="IPR008978">
    <property type="entry name" value="HSP20-like_chaperone"/>
</dbReference>